<dbReference type="SUPFAM" id="SSF46689">
    <property type="entry name" value="Homeodomain-like"/>
    <property type="match status" value="1"/>
</dbReference>
<evidence type="ECO:0000313" key="1">
    <source>
        <dbReference type="EMBL" id="MEY8765084.1"/>
    </source>
</evidence>
<feature type="non-terminal residue" evidence="1">
    <location>
        <position position="102"/>
    </location>
</feature>
<dbReference type="EMBL" id="JBGFFE010000068">
    <property type="protein sequence ID" value="MEY8765084.1"/>
    <property type="molecule type" value="Genomic_DNA"/>
</dbReference>
<name>A0ABV4E1R4_9CLOT</name>
<organism evidence="1 2">
    <name type="scientific">Clostridium lapidicellarium</name>
    <dbReference type="NCBI Taxonomy" id="3240931"/>
    <lineage>
        <taxon>Bacteria</taxon>
        <taxon>Bacillati</taxon>
        <taxon>Bacillota</taxon>
        <taxon>Clostridia</taxon>
        <taxon>Eubacteriales</taxon>
        <taxon>Clostridiaceae</taxon>
        <taxon>Clostridium</taxon>
    </lineage>
</organism>
<comment type="caution">
    <text evidence="1">The sequence shown here is derived from an EMBL/GenBank/DDBJ whole genome shotgun (WGS) entry which is preliminary data.</text>
</comment>
<dbReference type="InterPro" id="IPR009057">
    <property type="entry name" value="Homeodomain-like_sf"/>
</dbReference>
<reference evidence="1 2" key="1">
    <citation type="submission" date="2024-08" db="EMBL/GenBank/DDBJ databases">
        <title>Clostridium lapicellarii sp. nov., and Clostridium renhuaiense sp. nov., two species isolated from the mud in a fermentation cellar used for producing sauce-flavour Chinese liquors.</title>
        <authorList>
            <person name="Yang F."/>
            <person name="Wang H."/>
            <person name="Chen L.Q."/>
            <person name="Zhou N."/>
            <person name="Lu J.J."/>
            <person name="Pu X.X."/>
            <person name="Wan B."/>
            <person name="Wang L."/>
            <person name="Liu S.J."/>
        </authorList>
    </citation>
    <scope>NUCLEOTIDE SEQUENCE [LARGE SCALE GENOMIC DNA]</scope>
    <source>
        <strain evidence="1 2">MT-113</strain>
    </source>
</reference>
<sequence>MNENVKYNIIKKLVESNGNKRRAAIQINCTVRHVNRMIKGYKEQGKAFFIHGNRGRKPAHSLDNSTKQTIVDLYRTKYEGANLTHFSELLEEFEGIKVSSNT</sequence>
<protein>
    <submittedName>
        <fullName evidence="1">ISNCY family transposase</fullName>
    </submittedName>
</protein>
<evidence type="ECO:0000313" key="2">
    <source>
        <dbReference type="Proteomes" id="UP001565220"/>
    </source>
</evidence>
<accession>A0ABV4E1R4</accession>
<dbReference type="Proteomes" id="UP001565220">
    <property type="component" value="Unassembled WGS sequence"/>
</dbReference>
<proteinExistence type="predicted"/>
<keyword evidence="2" id="KW-1185">Reference proteome</keyword>
<gene>
    <name evidence="1" type="ORF">AB8S09_15850</name>
</gene>